<proteinExistence type="predicted"/>
<dbReference type="Proteomes" id="UP001163878">
    <property type="component" value="Chromosome"/>
</dbReference>
<name>A0ABY6IAE8_STRPE</name>
<sequence>MVEDEAGKAQAVRPAYMVEVGTESLDRPARNSVGGRPFLDDGQEWPRCFCGERMALFFQLDVPADVEPFGGDHLLVFHCGAHNEASDPVMDAVMDDGRLVARYWEAPQPPWPGTFWRVLLQRDAVRPTADVEPAVRALPLTLRPFVDTPDRERGAQGFKVGGVPSWAQFPEYYRCACGTEMAFVCQVPEGWEFDVHPGLPEQPYSAGTDTYGLFLGNEVYLLGGPAHCDPAAVWPVNQN</sequence>
<protein>
    <recommendedName>
        <fullName evidence="3">DUF1963 domain-containing protein</fullName>
    </recommendedName>
</protein>
<dbReference type="Gene3D" id="2.30.320.10">
    <property type="entry name" value="YwqG-like"/>
    <property type="match status" value="1"/>
</dbReference>
<gene>
    <name evidence="1" type="ORF">OGH68_22660</name>
</gene>
<dbReference type="RefSeq" id="WP_264246735.1">
    <property type="nucleotide sequence ID" value="NZ_CP107567.1"/>
</dbReference>
<evidence type="ECO:0008006" key="3">
    <source>
        <dbReference type="Google" id="ProtNLM"/>
    </source>
</evidence>
<reference evidence="1" key="1">
    <citation type="submission" date="2022-10" db="EMBL/GenBank/DDBJ databases">
        <title>Cytochrome P450 Catalyzes Benzene Ring Formation in the Biosynthesis of Trialkyl-Substituted Aromatic Polyketides.</title>
        <authorList>
            <person name="Zhao E."/>
            <person name="Ge H."/>
        </authorList>
    </citation>
    <scope>NUCLEOTIDE SEQUENCE</scope>
    <source>
        <strain evidence="1">NA0869</strain>
    </source>
</reference>
<accession>A0ABY6IAE8</accession>
<evidence type="ECO:0000313" key="1">
    <source>
        <dbReference type="EMBL" id="UYQ63989.1"/>
    </source>
</evidence>
<organism evidence="1 2">
    <name type="scientific">Streptomyces peucetius</name>
    <dbReference type="NCBI Taxonomy" id="1950"/>
    <lineage>
        <taxon>Bacteria</taxon>
        <taxon>Bacillati</taxon>
        <taxon>Actinomycetota</taxon>
        <taxon>Actinomycetes</taxon>
        <taxon>Kitasatosporales</taxon>
        <taxon>Streptomycetaceae</taxon>
        <taxon>Streptomyces</taxon>
    </lineage>
</organism>
<evidence type="ECO:0000313" key="2">
    <source>
        <dbReference type="Proteomes" id="UP001163878"/>
    </source>
</evidence>
<keyword evidence="2" id="KW-1185">Reference proteome</keyword>
<dbReference type="EMBL" id="CP107567">
    <property type="protein sequence ID" value="UYQ63989.1"/>
    <property type="molecule type" value="Genomic_DNA"/>
</dbReference>